<dbReference type="InterPro" id="IPR029063">
    <property type="entry name" value="SAM-dependent_MTases_sf"/>
</dbReference>
<dbReference type="EMBL" id="CM017703">
    <property type="protein sequence ID" value="TYG77451.1"/>
    <property type="molecule type" value="Genomic_DNA"/>
</dbReference>
<evidence type="ECO:0000313" key="2">
    <source>
        <dbReference type="Proteomes" id="UP000323506"/>
    </source>
</evidence>
<reference evidence="1 2" key="1">
    <citation type="submission" date="2019-06" db="EMBL/GenBank/DDBJ databases">
        <title>WGS assembly of Gossypium darwinii.</title>
        <authorList>
            <person name="Chen Z.J."/>
            <person name="Sreedasyam A."/>
            <person name="Ando A."/>
            <person name="Song Q."/>
            <person name="De L."/>
            <person name="Hulse-Kemp A."/>
            <person name="Ding M."/>
            <person name="Ye W."/>
            <person name="Kirkbride R."/>
            <person name="Jenkins J."/>
            <person name="Plott C."/>
            <person name="Lovell J."/>
            <person name="Lin Y.-M."/>
            <person name="Vaughn R."/>
            <person name="Liu B."/>
            <person name="Li W."/>
            <person name="Simpson S."/>
            <person name="Scheffler B."/>
            <person name="Saski C."/>
            <person name="Grover C."/>
            <person name="Hu G."/>
            <person name="Conover J."/>
            <person name="Carlson J."/>
            <person name="Shu S."/>
            <person name="Boston L."/>
            <person name="Williams M."/>
            <person name="Peterson D."/>
            <person name="Mcgee K."/>
            <person name="Jones D."/>
            <person name="Wendel J."/>
            <person name="Stelly D."/>
            <person name="Grimwood J."/>
            <person name="Schmutz J."/>
        </authorList>
    </citation>
    <scope>NUCLEOTIDE SEQUENCE [LARGE SCALE GENOMIC DNA]</scope>
    <source>
        <strain evidence="1">1808015.09</strain>
    </source>
</reference>
<dbReference type="PANTHER" id="PTHR33593">
    <property type="entry name" value="DUF1442 FAMILY PROTEIN"/>
    <property type="match status" value="1"/>
</dbReference>
<gene>
    <name evidence="1" type="ORF">ES288_D03G195700v1</name>
</gene>
<dbReference type="AlphaFoldDB" id="A0A5D2D6H9"/>
<evidence type="ECO:0008006" key="3">
    <source>
        <dbReference type="Google" id="ProtNLM"/>
    </source>
</evidence>
<dbReference type="PANTHER" id="PTHR33593:SF2">
    <property type="entry name" value="ANKYRIN REPEAT_KH DOMAIN PROTEIN (DUF1442)"/>
    <property type="match status" value="1"/>
</dbReference>
<organism evidence="1 2">
    <name type="scientific">Gossypium darwinii</name>
    <name type="common">Darwin's cotton</name>
    <name type="synonym">Gossypium barbadense var. darwinii</name>
    <dbReference type="NCBI Taxonomy" id="34276"/>
    <lineage>
        <taxon>Eukaryota</taxon>
        <taxon>Viridiplantae</taxon>
        <taxon>Streptophyta</taxon>
        <taxon>Embryophyta</taxon>
        <taxon>Tracheophyta</taxon>
        <taxon>Spermatophyta</taxon>
        <taxon>Magnoliopsida</taxon>
        <taxon>eudicotyledons</taxon>
        <taxon>Gunneridae</taxon>
        <taxon>Pentapetalae</taxon>
        <taxon>rosids</taxon>
        <taxon>malvids</taxon>
        <taxon>Malvales</taxon>
        <taxon>Malvaceae</taxon>
        <taxon>Malvoideae</taxon>
        <taxon>Gossypium</taxon>
    </lineage>
</organism>
<dbReference type="InterPro" id="IPR009902">
    <property type="entry name" value="DUF1442"/>
</dbReference>
<proteinExistence type="predicted"/>
<dbReference type="Gene3D" id="3.40.50.150">
    <property type="entry name" value="Vaccinia Virus protein VP39"/>
    <property type="match status" value="1"/>
</dbReference>
<sequence length="251" mass="27476">METDNSKGHEITRLFHISHGGNNLHVGFILKIVEEMKLAWCPETAAKAYIDTVELCGVCNDSGIAELVSSMAAGWNASFIVEAWSHGGGTATSMGLTVACRHTNGRHVCIVPDERSRLEYVKVLEVAGMSPEVIVGEPEELMSGLNGIDFLVVDSQQNRFSRVLKLAKLSNKGAVMVCKNTNSRSASSFSWRNVVYDGSHWLIRSIFLPVGEGLDIAHVGSCAGNSSSREGKRRWIKLVNRRTGDEFAIRK</sequence>
<protein>
    <recommendedName>
        <fullName evidence="3">DUF1442 domain-containing protein</fullName>
    </recommendedName>
</protein>
<dbReference type="Pfam" id="PF07279">
    <property type="entry name" value="DUF1442"/>
    <property type="match status" value="1"/>
</dbReference>
<accession>A0A5D2D6H9</accession>
<keyword evidence="2" id="KW-1185">Reference proteome</keyword>
<dbReference type="Proteomes" id="UP000323506">
    <property type="component" value="Chromosome D03"/>
</dbReference>
<evidence type="ECO:0000313" key="1">
    <source>
        <dbReference type="EMBL" id="TYG77451.1"/>
    </source>
</evidence>
<name>A0A5D2D6H9_GOSDA</name>